<name>A0ACB5T510_AMBMO</name>
<evidence type="ECO:0000313" key="1">
    <source>
        <dbReference type="EMBL" id="GME81362.1"/>
    </source>
</evidence>
<dbReference type="Proteomes" id="UP001165064">
    <property type="component" value="Unassembled WGS sequence"/>
</dbReference>
<protein>
    <submittedName>
        <fullName evidence="1">Unnamed protein product</fullName>
    </submittedName>
</protein>
<dbReference type="EMBL" id="BSXS01003472">
    <property type="protein sequence ID" value="GME81362.1"/>
    <property type="molecule type" value="Genomic_DNA"/>
</dbReference>
<gene>
    <name evidence="1" type="ORF">Amon02_000488900</name>
</gene>
<comment type="caution">
    <text evidence="1">The sequence shown here is derived from an EMBL/GenBank/DDBJ whole genome shotgun (WGS) entry which is preliminary data.</text>
</comment>
<organism evidence="1 2">
    <name type="scientific">Ambrosiozyma monospora</name>
    <name type="common">Yeast</name>
    <name type="synonym">Endomycopsis monosporus</name>
    <dbReference type="NCBI Taxonomy" id="43982"/>
    <lineage>
        <taxon>Eukaryota</taxon>
        <taxon>Fungi</taxon>
        <taxon>Dikarya</taxon>
        <taxon>Ascomycota</taxon>
        <taxon>Saccharomycotina</taxon>
        <taxon>Pichiomycetes</taxon>
        <taxon>Pichiales</taxon>
        <taxon>Pichiaceae</taxon>
        <taxon>Ambrosiozyma</taxon>
    </lineage>
</organism>
<reference evidence="1" key="1">
    <citation type="submission" date="2023-04" db="EMBL/GenBank/DDBJ databases">
        <title>Ambrosiozyma monospora NBRC 10751.</title>
        <authorList>
            <person name="Ichikawa N."/>
            <person name="Sato H."/>
            <person name="Tonouchi N."/>
        </authorList>
    </citation>
    <scope>NUCLEOTIDE SEQUENCE</scope>
    <source>
        <strain evidence="1">NBRC 10751</strain>
    </source>
</reference>
<keyword evidence="2" id="KW-1185">Reference proteome</keyword>
<sequence>MNGIELRPLNIINQQQSLQPQASPKQQQQQQQLAEKQSTIKLSQVINPNVAFLRSQHHQQQLIQAGRRYHAQEIPPPEKKKDKGGEGKAETKVVYEKAHFFIDSRYKIVSMMGKGSYES</sequence>
<accession>A0ACB5T510</accession>
<evidence type="ECO:0000313" key="2">
    <source>
        <dbReference type="Proteomes" id="UP001165064"/>
    </source>
</evidence>
<proteinExistence type="predicted"/>